<name>A0ABU3A0J9_9GAMM</name>
<dbReference type="InterPro" id="IPR036249">
    <property type="entry name" value="Thioredoxin-like_sf"/>
</dbReference>
<dbReference type="PROSITE" id="PS51352">
    <property type="entry name" value="THIOREDOXIN_2"/>
    <property type="match status" value="1"/>
</dbReference>
<evidence type="ECO:0000259" key="1">
    <source>
        <dbReference type="PROSITE" id="PS51352"/>
    </source>
</evidence>
<evidence type="ECO:0000313" key="3">
    <source>
        <dbReference type="Proteomes" id="UP001266357"/>
    </source>
</evidence>
<organism evidence="2 3">
    <name type="scientific">Thalassotalea castellviae</name>
    <dbReference type="NCBI Taxonomy" id="3075612"/>
    <lineage>
        <taxon>Bacteria</taxon>
        <taxon>Pseudomonadati</taxon>
        <taxon>Pseudomonadota</taxon>
        <taxon>Gammaproteobacteria</taxon>
        <taxon>Alteromonadales</taxon>
        <taxon>Colwelliaceae</taxon>
        <taxon>Thalassotalea</taxon>
    </lineage>
</organism>
<dbReference type="InterPro" id="IPR013766">
    <property type="entry name" value="Thioredoxin_domain"/>
</dbReference>
<accession>A0ABU3A0J9</accession>
<comment type="caution">
    <text evidence="2">The sequence shown here is derived from an EMBL/GenBank/DDBJ whole genome shotgun (WGS) entry which is preliminary data.</text>
</comment>
<gene>
    <name evidence="2" type="ORF">RM573_08840</name>
</gene>
<feature type="domain" description="Thioredoxin" evidence="1">
    <location>
        <begin position="106"/>
        <end position="244"/>
    </location>
</feature>
<dbReference type="EMBL" id="JAVRIF010000004">
    <property type="protein sequence ID" value="MDT0603697.1"/>
    <property type="molecule type" value="Genomic_DNA"/>
</dbReference>
<dbReference type="Gene3D" id="3.40.30.10">
    <property type="entry name" value="Glutaredoxin"/>
    <property type="match status" value="1"/>
</dbReference>
<dbReference type="CDD" id="cd02966">
    <property type="entry name" value="TlpA_like_family"/>
    <property type="match status" value="1"/>
</dbReference>
<keyword evidence="3" id="KW-1185">Reference proteome</keyword>
<sequence length="246" mass="27545">MEIGRSMKFITQLILVVIFYSSSTFAENNPELESLKSLADMIGVDVKSLQFQDDAKNEITAKEFNLLVGNNRSFDIVKISGEITLVINPMKSNEPTPKNEQEENVAVSTKSFPDFNLASTSGKKLTLKNFQGKPTFLSFYYSTCIPCIQEVPVLNKLKRALSKQVNFIAVTYEDLDVVLDFSKKYNFEWDSMIEAEKLVNKIGIPAYPAFVLLNKNGTPINVLIGNVNHNTVDALTKWIKESGVSI</sequence>
<protein>
    <submittedName>
        <fullName evidence="2">TlpA disulfide reductase family protein</fullName>
    </submittedName>
</protein>
<dbReference type="SUPFAM" id="SSF52833">
    <property type="entry name" value="Thioredoxin-like"/>
    <property type="match status" value="1"/>
</dbReference>
<dbReference type="InterPro" id="IPR050553">
    <property type="entry name" value="Thioredoxin_ResA/DsbE_sf"/>
</dbReference>
<dbReference type="Proteomes" id="UP001266357">
    <property type="component" value="Unassembled WGS sequence"/>
</dbReference>
<dbReference type="PANTHER" id="PTHR42852:SF13">
    <property type="entry name" value="PROTEIN DIPZ"/>
    <property type="match status" value="1"/>
</dbReference>
<dbReference type="Pfam" id="PF08534">
    <property type="entry name" value="Redoxin"/>
    <property type="match status" value="1"/>
</dbReference>
<dbReference type="PANTHER" id="PTHR42852">
    <property type="entry name" value="THIOL:DISULFIDE INTERCHANGE PROTEIN DSBE"/>
    <property type="match status" value="1"/>
</dbReference>
<evidence type="ECO:0000313" key="2">
    <source>
        <dbReference type="EMBL" id="MDT0603697.1"/>
    </source>
</evidence>
<dbReference type="RefSeq" id="WP_311580413.1">
    <property type="nucleotide sequence ID" value="NZ_JAVRIF010000004.1"/>
</dbReference>
<reference evidence="2 3" key="1">
    <citation type="submission" date="2023-09" db="EMBL/GenBank/DDBJ databases">
        <authorList>
            <person name="Rey-Velasco X."/>
        </authorList>
    </citation>
    <scope>NUCLEOTIDE SEQUENCE [LARGE SCALE GENOMIC DNA]</scope>
    <source>
        <strain evidence="2 3">W431</strain>
    </source>
</reference>
<dbReference type="InterPro" id="IPR013740">
    <property type="entry name" value="Redoxin"/>
</dbReference>
<proteinExistence type="predicted"/>